<organism evidence="2 3">
    <name type="scientific">Phytophthora aleatoria</name>
    <dbReference type="NCBI Taxonomy" id="2496075"/>
    <lineage>
        <taxon>Eukaryota</taxon>
        <taxon>Sar</taxon>
        <taxon>Stramenopiles</taxon>
        <taxon>Oomycota</taxon>
        <taxon>Peronosporomycetes</taxon>
        <taxon>Peronosporales</taxon>
        <taxon>Peronosporaceae</taxon>
        <taxon>Phytophthora</taxon>
    </lineage>
</organism>
<feature type="region of interest" description="Disordered" evidence="1">
    <location>
        <begin position="1"/>
        <end position="86"/>
    </location>
</feature>
<feature type="region of interest" description="Disordered" evidence="1">
    <location>
        <begin position="142"/>
        <end position="163"/>
    </location>
</feature>
<keyword evidence="3" id="KW-1185">Reference proteome</keyword>
<dbReference type="Proteomes" id="UP000709295">
    <property type="component" value="Unassembled WGS sequence"/>
</dbReference>
<dbReference type="AlphaFoldDB" id="A0A8J5IW15"/>
<reference evidence="2" key="1">
    <citation type="submission" date="2021-01" db="EMBL/GenBank/DDBJ databases">
        <title>Phytophthora aleatoria, a newly-described species from Pinus radiata is distinct from Phytophthora cactorum isolates based on comparative genomics.</title>
        <authorList>
            <person name="Mcdougal R."/>
            <person name="Panda P."/>
            <person name="Williams N."/>
            <person name="Studholme D.J."/>
        </authorList>
    </citation>
    <scope>NUCLEOTIDE SEQUENCE</scope>
    <source>
        <strain evidence="2">NZFS 4037</strain>
    </source>
</reference>
<evidence type="ECO:0000256" key="1">
    <source>
        <dbReference type="SAM" id="MobiDB-lite"/>
    </source>
</evidence>
<gene>
    <name evidence="2" type="ORF">JG688_00004864</name>
</gene>
<evidence type="ECO:0000313" key="2">
    <source>
        <dbReference type="EMBL" id="KAG6970437.1"/>
    </source>
</evidence>
<sequence>MDEYAYTSLSALRLAGSDTAGSDSENDDSDPEENDRDQSESGSEEADGDDSDYQDTESENDEHEVARGQKQLSSGTLDEDEMAEYERRRRENVLRNLEFMQQVGLSTAELAERTAIGNEAANEVKRKELEAKRAIRAIRRSERLCRPPRKSPRLERKGVGWNR</sequence>
<feature type="compositionally biased region" description="Acidic residues" evidence="1">
    <location>
        <begin position="24"/>
        <end position="35"/>
    </location>
</feature>
<name>A0A8J5IW15_9STRA</name>
<dbReference type="EMBL" id="JAENGY010000180">
    <property type="protein sequence ID" value="KAG6970437.1"/>
    <property type="molecule type" value="Genomic_DNA"/>
</dbReference>
<feature type="compositionally biased region" description="Basic and acidic residues" evidence="1">
    <location>
        <begin position="152"/>
        <end position="163"/>
    </location>
</feature>
<evidence type="ECO:0000313" key="3">
    <source>
        <dbReference type="Proteomes" id="UP000709295"/>
    </source>
</evidence>
<protein>
    <submittedName>
        <fullName evidence="2">Uncharacterized protein</fullName>
    </submittedName>
</protein>
<feature type="compositionally biased region" description="Acidic residues" evidence="1">
    <location>
        <begin position="42"/>
        <end position="62"/>
    </location>
</feature>
<comment type="caution">
    <text evidence="2">The sequence shown here is derived from an EMBL/GenBank/DDBJ whole genome shotgun (WGS) entry which is preliminary data.</text>
</comment>
<accession>A0A8J5IW15</accession>
<proteinExistence type="predicted"/>